<gene>
    <name evidence="2" type="ORF">T265_09457</name>
</gene>
<reference evidence="2 3" key="1">
    <citation type="submission" date="2013-11" db="EMBL/GenBank/DDBJ databases">
        <title>Opisthorchis viverrini - life in the bile duct.</title>
        <authorList>
            <person name="Young N.D."/>
            <person name="Nagarajan N."/>
            <person name="Lin S.J."/>
            <person name="Korhonen P.K."/>
            <person name="Jex A.R."/>
            <person name="Hall R.S."/>
            <person name="Safavi-Hemami H."/>
            <person name="Kaewkong W."/>
            <person name="Bertrand D."/>
            <person name="Gao S."/>
            <person name="Seet Q."/>
            <person name="Wongkham S."/>
            <person name="Teh B.T."/>
            <person name="Wongkham C."/>
            <person name="Intapan P.M."/>
            <person name="Maleewong W."/>
            <person name="Yang X."/>
            <person name="Hu M."/>
            <person name="Wang Z."/>
            <person name="Hofmann A."/>
            <person name="Sternberg P.W."/>
            <person name="Tan P."/>
            <person name="Wang J."/>
            <person name="Gasser R.B."/>
        </authorList>
    </citation>
    <scope>NUCLEOTIDE SEQUENCE [LARGE SCALE GENOMIC DNA]</scope>
</reference>
<dbReference type="KEGG" id="ovi:T265_09457"/>
<keyword evidence="3" id="KW-1185">Reference proteome</keyword>
<dbReference type="EMBL" id="KL596898">
    <property type="protein sequence ID" value="KER22440.1"/>
    <property type="molecule type" value="Genomic_DNA"/>
</dbReference>
<feature type="compositionally biased region" description="Basic and acidic residues" evidence="1">
    <location>
        <begin position="141"/>
        <end position="152"/>
    </location>
</feature>
<organism evidence="2 3">
    <name type="scientific">Opisthorchis viverrini</name>
    <name type="common">Southeast Asian liver fluke</name>
    <dbReference type="NCBI Taxonomy" id="6198"/>
    <lineage>
        <taxon>Eukaryota</taxon>
        <taxon>Metazoa</taxon>
        <taxon>Spiralia</taxon>
        <taxon>Lophotrochozoa</taxon>
        <taxon>Platyhelminthes</taxon>
        <taxon>Trematoda</taxon>
        <taxon>Digenea</taxon>
        <taxon>Opisthorchiida</taxon>
        <taxon>Opisthorchiata</taxon>
        <taxon>Opisthorchiidae</taxon>
        <taxon>Opisthorchis</taxon>
    </lineage>
</organism>
<proteinExistence type="predicted"/>
<accession>A0A074ZGS1</accession>
<sequence>MRAEILPVCPHLDRRSRDAVIKETERNPILQGNRTLSAQHSQHTQTRARAGSRKSTALHKSTDNYGTHVAAIPRSKHVPAVQTLTKELSFDLIPFCIVFFYTCCNPPRLTILTSLLVNIPSELAITNSASIPAGETNHKVAENSSAVHDRFRPSTLDSSGRRSPQVSVNLMFYMNPN</sequence>
<dbReference type="GeneID" id="20323626"/>
<dbReference type="OrthoDB" id="39497at2759"/>
<dbReference type="RefSeq" id="XP_009173796.1">
    <property type="nucleotide sequence ID" value="XM_009175532.1"/>
</dbReference>
<evidence type="ECO:0000313" key="3">
    <source>
        <dbReference type="Proteomes" id="UP000054324"/>
    </source>
</evidence>
<feature type="region of interest" description="Disordered" evidence="1">
    <location>
        <begin position="141"/>
        <end position="162"/>
    </location>
</feature>
<feature type="region of interest" description="Disordered" evidence="1">
    <location>
        <begin position="32"/>
        <end position="60"/>
    </location>
</feature>
<name>A0A074ZGS1_OPIVI</name>
<dbReference type="CTD" id="20323626"/>
<protein>
    <submittedName>
        <fullName evidence="2">Uncharacterized protein</fullName>
    </submittedName>
</protein>
<evidence type="ECO:0000313" key="2">
    <source>
        <dbReference type="EMBL" id="KER22440.1"/>
    </source>
</evidence>
<evidence type="ECO:0000256" key="1">
    <source>
        <dbReference type="SAM" id="MobiDB-lite"/>
    </source>
</evidence>
<dbReference type="Proteomes" id="UP000054324">
    <property type="component" value="Unassembled WGS sequence"/>
</dbReference>
<dbReference type="AlphaFoldDB" id="A0A074ZGS1"/>